<organism evidence="2 3">
    <name type="scientific">Paenibacillus sambharensis</name>
    <dbReference type="NCBI Taxonomy" id="1803190"/>
    <lineage>
        <taxon>Bacteria</taxon>
        <taxon>Bacillati</taxon>
        <taxon>Bacillota</taxon>
        <taxon>Bacilli</taxon>
        <taxon>Bacillales</taxon>
        <taxon>Paenibacillaceae</taxon>
        <taxon>Paenibacillus</taxon>
    </lineage>
</organism>
<feature type="region of interest" description="Disordered" evidence="1">
    <location>
        <begin position="1"/>
        <end position="41"/>
    </location>
</feature>
<dbReference type="Proteomes" id="UP000249522">
    <property type="component" value="Unassembled WGS sequence"/>
</dbReference>
<name>A0A2W1L635_9BACL</name>
<dbReference type="RefSeq" id="WP_111147258.1">
    <property type="nucleotide sequence ID" value="NZ_QKRB01000044.1"/>
</dbReference>
<protein>
    <submittedName>
        <fullName evidence="2">Uncharacterized protein</fullName>
    </submittedName>
</protein>
<feature type="compositionally biased region" description="Basic and acidic residues" evidence="1">
    <location>
        <begin position="1"/>
        <end position="12"/>
    </location>
</feature>
<sequence>MKESDYRDRQDIELEQEQGSELEQELAGRLTDGPVEEDRDREARLKAKLSPKYEVRIQSVDDPIVEETKRFRSMAREIDDRYDRYMERAQRQDEQNGEGQ</sequence>
<keyword evidence="3" id="KW-1185">Reference proteome</keyword>
<proteinExistence type="predicted"/>
<dbReference type="EMBL" id="QKRB01000044">
    <property type="protein sequence ID" value="PZD95628.1"/>
    <property type="molecule type" value="Genomic_DNA"/>
</dbReference>
<evidence type="ECO:0000313" key="3">
    <source>
        <dbReference type="Proteomes" id="UP000249522"/>
    </source>
</evidence>
<feature type="compositionally biased region" description="Acidic residues" evidence="1">
    <location>
        <begin position="13"/>
        <end position="24"/>
    </location>
</feature>
<reference evidence="2 3" key="1">
    <citation type="submission" date="2018-06" db="EMBL/GenBank/DDBJ databases">
        <title>Paenibacillus imtechensis sp. nov.</title>
        <authorList>
            <person name="Pinnaka A.K."/>
            <person name="Singh H."/>
            <person name="Kaur M."/>
        </authorList>
    </citation>
    <scope>NUCLEOTIDE SEQUENCE [LARGE SCALE GENOMIC DNA]</scope>
    <source>
        <strain evidence="2 3">SMB1</strain>
    </source>
</reference>
<evidence type="ECO:0000256" key="1">
    <source>
        <dbReference type="SAM" id="MobiDB-lite"/>
    </source>
</evidence>
<comment type="caution">
    <text evidence="2">The sequence shown here is derived from an EMBL/GenBank/DDBJ whole genome shotgun (WGS) entry which is preliminary data.</text>
</comment>
<dbReference type="OrthoDB" id="2666285at2"/>
<gene>
    <name evidence="2" type="ORF">DNH61_13995</name>
</gene>
<evidence type="ECO:0000313" key="2">
    <source>
        <dbReference type="EMBL" id="PZD95628.1"/>
    </source>
</evidence>
<dbReference type="AlphaFoldDB" id="A0A2W1L635"/>
<accession>A0A2W1L635</accession>